<name>A0A1M6AQE8_9VIBR</name>
<dbReference type="AlphaFoldDB" id="A0A1M6AQE8"/>
<protein>
    <submittedName>
        <fullName evidence="1">Putative acyl-CoA dehydrogenase</fullName>
    </submittedName>
</protein>
<dbReference type="Gene3D" id="1.10.540.10">
    <property type="entry name" value="Acyl-CoA dehydrogenase/oxidase, N-terminal domain"/>
    <property type="match status" value="1"/>
</dbReference>
<sequence>MNRAENMLIELVRQNSDTSSLALIDTVLGCTRLAHIDAMRDYPVQAVEDLNRKASASLLLVPERLGGSAAELKTAAVLLPCLAYRSVNVAALYMFHYQCTARMNTCANEALYRQQLDALVTDAGLMSSAWSEGEANPAMVHRVNNSACLYLSGDKYISTGVAESCLTHVIVRDPEYGGQSFVIVPQPAQQQQIRLKPLSLISFRAAQNSAIHFDNLAIDHQMFLGERGCADILQKQNHENGLNPGLLALGLLARFIDLLKSQFDYICKQSAYTRITAKYRQLVTSLSQALQSGNYFSLAFGLTFKYRATALLRDSILALSPFFGPSVLMENHPVNVVMQHGLLLQYMGPANYQIESRLDEQLFSDCSFDVTFL</sequence>
<dbReference type="InterPro" id="IPR037069">
    <property type="entry name" value="AcylCoA_DH/ox_N_sf"/>
</dbReference>
<dbReference type="GO" id="GO:0016627">
    <property type="term" value="F:oxidoreductase activity, acting on the CH-CH group of donors"/>
    <property type="evidence" value="ECO:0007669"/>
    <property type="project" value="InterPro"/>
</dbReference>
<dbReference type="Gene3D" id="2.40.110.10">
    <property type="entry name" value="Butyryl-CoA Dehydrogenase, subunit A, domain 2"/>
    <property type="match status" value="1"/>
</dbReference>
<keyword evidence="2" id="KW-1185">Reference proteome</keyword>
<dbReference type="OrthoDB" id="9770681at2"/>
<dbReference type="InterPro" id="IPR046373">
    <property type="entry name" value="Acyl-CoA_Oxase/DH_mid-dom_sf"/>
</dbReference>
<dbReference type="InterPro" id="IPR009100">
    <property type="entry name" value="AcylCoA_DH/oxidase_NM_dom_sf"/>
</dbReference>
<organism evidence="1 2">
    <name type="scientific">Vibrio aerogenes CECT 7868</name>
    <dbReference type="NCBI Taxonomy" id="1216006"/>
    <lineage>
        <taxon>Bacteria</taxon>
        <taxon>Pseudomonadati</taxon>
        <taxon>Pseudomonadota</taxon>
        <taxon>Gammaproteobacteria</taxon>
        <taxon>Vibrionales</taxon>
        <taxon>Vibrionaceae</taxon>
        <taxon>Vibrio</taxon>
    </lineage>
</organism>
<dbReference type="EMBL" id="FQXZ01000039">
    <property type="protein sequence ID" value="SHI38720.1"/>
    <property type="molecule type" value="Genomic_DNA"/>
</dbReference>
<evidence type="ECO:0000313" key="2">
    <source>
        <dbReference type="Proteomes" id="UP000184608"/>
    </source>
</evidence>
<evidence type="ECO:0000313" key="1">
    <source>
        <dbReference type="EMBL" id="SHI38720.1"/>
    </source>
</evidence>
<dbReference type="Proteomes" id="UP000184608">
    <property type="component" value="Unassembled WGS sequence"/>
</dbReference>
<accession>A0A1M6AQE8</accession>
<dbReference type="STRING" id="1216006.VA7868_03639"/>
<reference evidence="1 2" key="1">
    <citation type="submission" date="2016-11" db="EMBL/GenBank/DDBJ databases">
        <authorList>
            <person name="Jaros S."/>
            <person name="Januszkiewicz K."/>
            <person name="Wedrychowicz H."/>
        </authorList>
    </citation>
    <scope>NUCLEOTIDE SEQUENCE [LARGE SCALE GENOMIC DNA]</scope>
    <source>
        <strain evidence="1 2">CECT 7868</strain>
    </source>
</reference>
<proteinExistence type="predicted"/>
<dbReference type="RefSeq" id="WP_073605233.1">
    <property type="nucleotide sequence ID" value="NZ_FQXZ01000039.1"/>
</dbReference>
<dbReference type="SUPFAM" id="SSF56645">
    <property type="entry name" value="Acyl-CoA dehydrogenase NM domain-like"/>
    <property type="match status" value="1"/>
</dbReference>
<dbReference type="GO" id="GO:0050660">
    <property type="term" value="F:flavin adenine dinucleotide binding"/>
    <property type="evidence" value="ECO:0007669"/>
    <property type="project" value="InterPro"/>
</dbReference>
<gene>
    <name evidence="1" type="ORF">VA7868_03639</name>
</gene>